<protein>
    <recommendedName>
        <fullName evidence="1">DUF8096 domain-containing protein</fullName>
    </recommendedName>
</protein>
<name>A0AAE3WLC7_BACPU</name>
<organism evidence="2 3">
    <name type="scientific">Bacillus pumilus</name>
    <name type="common">Bacillus mesentericus</name>
    <dbReference type="NCBI Taxonomy" id="1408"/>
    <lineage>
        <taxon>Bacteria</taxon>
        <taxon>Bacillati</taxon>
        <taxon>Bacillota</taxon>
        <taxon>Bacilli</taxon>
        <taxon>Bacillales</taxon>
        <taxon>Bacillaceae</taxon>
        <taxon>Bacillus</taxon>
    </lineage>
</organism>
<dbReference type="AlphaFoldDB" id="A0AAE3WLC7"/>
<accession>A0AAE3WLC7</accession>
<dbReference type="InterPro" id="IPR058409">
    <property type="entry name" value="DUF8096"/>
</dbReference>
<feature type="domain" description="DUF8096" evidence="1">
    <location>
        <begin position="17"/>
        <end position="59"/>
    </location>
</feature>
<dbReference type="EMBL" id="VKQA01000002">
    <property type="protein sequence ID" value="MDR4250728.1"/>
    <property type="molecule type" value="Genomic_DNA"/>
</dbReference>
<evidence type="ECO:0000313" key="3">
    <source>
        <dbReference type="Proteomes" id="UP001182042"/>
    </source>
</evidence>
<reference evidence="2" key="1">
    <citation type="submission" date="2019-07" db="EMBL/GenBank/DDBJ databases">
        <title>Phylogenomic Reclassification of ATCC Bacillus Strains and Various Taxa within the Genus Bacillus.</title>
        <authorList>
            <person name="Riojas M.A."/>
            <person name="Frank A.M."/>
            <person name="Fenn S.L."/>
            <person name="King S."/>
            <person name="Brower S."/>
            <person name="Hazbon M.H."/>
        </authorList>
    </citation>
    <scope>NUCLEOTIDE SEQUENCE</scope>
    <source>
        <strain evidence="2">ATCC 27142</strain>
    </source>
</reference>
<proteinExistence type="predicted"/>
<dbReference type="RefSeq" id="WP_081311365.1">
    <property type="nucleotide sequence ID" value="NZ_VKQA01000002.1"/>
</dbReference>
<gene>
    <name evidence="2" type="ORF">FO508_10265</name>
</gene>
<sequence length="61" mass="6842">MKDVNRPQPGDYDVSVVYDIRELPDVKSGRCDNCDTSKFNSSIKGGVFLRKCSECGLTKRI</sequence>
<comment type="caution">
    <text evidence="2">The sequence shown here is derived from an EMBL/GenBank/DDBJ whole genome shotgun (WGS) entry which is preliminary data.</text>
</comment>
<dbReference type="Proteomes" id="UP001182042">
    <property type="component" value="Unassembled WGS sequence"/>
</dbReference>
<evidence type="ECO:0000259" key="1">
    <source>
        <dbReference type="Pfam" id="PF26372"/>
    </source>
</evidence>
<evidence type="ECO:0000313" key="2">
    <source>
        <dbReference type="EMBL" id="MDR4250728.1"/>
    </source>
</evidence>
<dbReference type="Pfam" id="PF26372">
    <property type="entry name" value="DUF8096"/>
    <property type="match status" value="1"/>
</dbReference>